<comment type="similarity">
    <text evidence="2 11">Belongs to the anion exchanger (TC 2.A.31) family.</text>
</comment>
<dbReference type="PRINTS" id="PR00165">
    <property type="entry name" value="ANIONEXCHNGR"/>
</dbReference>
<evidence type="ECO:0000256" key="11">
    <source>
        <dbReference type="RuleBase" id="RU362035"/>
    </source>
</evidence>
<evidence type="ECO:0000259" key="14">
    <source>
        <dbReference type="Pfam" id="PF07565"/>
    </source>
</evidence>
<keyword evidence="9 11" id="KW-0472">Membrane</keyword>
<comment type="subcellular location">
    <subcellularLocation>
        <location evidence="1">Cell membrane</location>
        <topology evidence="1">Multi-pass membrane protein</topology>
    </subcellularLocation>
    <subcellularLocation>
        <location evidence="11">Membrane</location>
        <topology evidence="11">Multi-pass membrane protein</topology>
    </subcellularLocation>
</comment>
<evidence type="ECO:0000256" key="4">
    <source>
        <dbReference type="ARBA" id="ARBA00022475"/>
    </source>
</evidence>
<feature type="transmembrane region" description="Helical" evidence="11">
    <location>
        <begin position="815"/>
        <end position="838"/>
    </location>
</feature>
<comment type="caution">
    <text evidence="11">Lacks conserved residue(s) required for the propagation of feature annotation.</text>
</comment>
<keyword evidence="16" id="KW-1185">Reference proteome</keyword>
<dbReference type="PANTHER" id="PTHR11453">
    <property type="entry name" value="ANION EXCHANGE PROTEIN"/>
    <property type="match status" value="1"/>
</dbReference>
<dbReference type="AlphaFoldDB" id="A0AAU9XYK4"/>
<evidence type="ECO:0000259" key="13">
    <source>
        <dbReference type="Pfam" id="PF00955"/>
    </source>
</evidence>
<evidence type="ECO:0000313" key="16">
    <source>
        <dbReference type="Proteomes" id="UP001159428"/>
    </source>
</evidence>
<keyword evidence="7 11" id="KW-1133">Transmembrane helix</keyword>
<evidence type="ECO:0000256" key="8">
    <source>
        <dbReference type="ARBA" id="ARBA00023065"/>
    </source>
</evidence>
<feature type="transmembrane region" description="Helical" evidence="11">
    <location>
        <begin position="603"/>
        <end position="626"/>
    </location>
</feature>
<feature type="region of interest" description="Disordered" evidence="12">
    <location>
        <begin position="1"/>
        <end position="39"/>
    </location>
</feature>
<dbReference type="InterPro" id="IPR016152">
    <property type="entry name" value="PTrfase/Anion_transptr"/>
</dbReference>
<evidence type="ECO:0000256" key="2">
    <source>
        <dbReference type="ARBA" id="ARBA00010993"/>
    </source>
</evidence>
<feature type="compositionally biased region" description="Basic and acidic residues" evidence="12">
    <location>
        <begin position="1"/>
        <end position="13"/>
    </location>
</feature>
<dbReference type="GO" id="GO:0050801">
    <property type="term" value="P:monoatomic ion homeostasis"/>
    <property type="evidence" value="ECO:0007669"/>
    <property type="project" value="TreeGrafter"/>
</dbReference>
<comment type="catalytic activity">
    <reaction evidence="10">
        <text>hydrogencarbonate(in) + chloride(out) = hydrogencarbonate(out) + chloride(in)</text>
        <dbReference type="Rhea" id="RHEA:72363"/>
        <dbReference type="ChEBI" id="CHEBI:17544"/>
        <dbReference type="ChEBI" id="CHEBI:17996"/>
    </reaction>
</comment>
<proteinExistence type="inferred from homology"/>
<feature type="transmembrane region" description="Helical" evidence="11">
    <location>
        <begin position="679"/>
        <end position="697"/>
    </location>
</feature>
<feature type="transmembrane region" description="Helical" evidence="11">
    <location>
        <begin position="544"/>
        <end position="564"/>
    </location>
</feature>
<feature type="compositionally biased region" description="Basic and acidic residues" evidence="12">
    <location>
        <begin position="25"/>
        <end position="39"/>
    </location>
</feature>
<keyword evidence="5" id="KW-0039">Anion exchange</keyword>
<organism evidence="15 16">
    <name type="scientific">Pocillopora meandrina</name>
    <dbReference type="NCBI Taxonomy" id="46732"/>
    <lineage>
        <taxon>Eukaryota</taxon>
        <taxon>Metazoa</taxon>
        <taxon>Cnidaria</taxon>
        <taxon>Anthozoa</taxon>
        <taxon>Hexacorallia</taxon>
        <taxon>Scleractinia</taxon>
        <taxon>Astrocoeniina</taxon>
        <taxon>Pocilloporidae</taxon>
        <taxon>Pocillopora</taxon>
    </lineage>
</organism>
<feature type="transmembrane region" description="Helical" evidence="11">
    <location>
        <begin position="775"/>
        <end position="794"/>
    </location>
</feature>
<evidence type="ECO:0000256" key="6">
    <source>
        <dbReference type="ARBA" id="ARBA00022692"/>
    </source>
</evidence>
<feature type="domain" description="Band 3 cytoplasmic" evidence="14">
    <location>
        <begin position="157"/>
        <end position="446"/>
    </location>
</feature>
<feature type="transmembrane region" description="Helical" evidence="11">
    <location>
        <begin position="633"/>
        <end position="654"/>
    </location>
</feature>
<dbReference type="PANTHER" id="PTHR11453:SF47">
    <property type="entry name" value="ANION EXCHANGE PROTEIN"/>
    <property type="match status" value="1"/>
</dbReference>
<keyword evidence="8 11" id="KW-0406">Ion transport</keyword>
<feature type="transmembrane region" description="Helical" evidence="11">
    <location>
        <begin position="516"/>
        <end position="537"/>
    </location>
</feature>
<keyword evidence="6 11" id="KW-0812">Transmembrane</keyword>
<dbReference type="EMBL" id="CALNXJ010000081">
    <property type="protein sequence ID" value="CAH3161759.1"/>
    <property type="molecule type" value="Genomic_DNA"/>
</dbReference>
<evidence type="ECO:0000313" key="15">
    <source>
        <dbReference type="EMBL" id="CAH3161759.1"/>
    </source>
</evidence>
<feature type="domain" description="Bicarbonate transporter-like transmembrane" evidence="13">
    <location>
        <begin position="669"/>
        <end position="1003"/>
    </location>
</feature>
<dbReference type="InterPro" id="IPR003020">
    <property type="entry name" value="HCO3_transpt_euk"/>
</dbReference>
<dbReference type="GO" id="GO:0015701">
    <property type="term" value="P:bicarbonate transport"/>
    <property type="evidence" value="ECO:0007669"/>
    <property type="project" value="TreeGrafter"/>
</dbReference>
<dbReference type="InterPro" id="IPR001717">
    <property type="entry name" value="Anion_exchange"/>
</dbReference>
<dbReference type="FunFam" id="3.40.930.10:FF:000020">
    <property type="entry name" value="Anion exchange protein"/>
    <property type="match status" value="1"/>
</dbReference>
<dbReference type="InterPro" id="IPR013769">
    <property type="entry name" value="Band3_cytoplasmic_dom"/>
</dbReference>
<keyword evidence="4" id="KW-1003">Cell membrane</keyword>
<feature type="transmembrane region" description="Helical" evidence="11">
    <location>
        <begin position="713"/>
        <end position="733"/>
    </location>
</feature>
<evidence type="ECO:0000256" key="12">
    <source>
        <dbReference type="SAM" id="MobiDB-lite"/>
    </source>
</evidence>
<evidence type="ECO:0000256" key="3">
    <source>
        <dbReference type="ARBA" id="ARBA00022448"/>
    </source>
</evidence>
<accession>A0AAU9XYK4</accession>
<name>A0AAU9XYK4_9CNID</name>
<evidence type="ECO:0000256" key="7">
    <source>
        <dbReference type="ARBA" id="ARBA00022989"/>
    </source>
</evidence>
<evidence type="ECO:0000256" key="5">
    <source>
        <dbReference type="ARBA" id="ARBA00022681"/>
    </source>
</evidence>
<feature type="domain" description="Bicarbonate transporter-like transmembrane" evidence="13">
    <location>
        <begin position="488"/>
        <end position="662"/>
    </location>
</feature>
<dbReference type="Proteomes" id="UP001159428">
    <property type="component" value="Unassembled WGS sequence"/>
</dbReference>
<evidence type="ECO:0000256" key="1">
    <source>
        <dbReference type="ARBA" id="ARBA00004651"/>
    </source>
</evidence>
<keyword evidence="3 11" id="KW-0813">Transport</keyword>
<dbReference type="GO" id="GO:0008509">
    <property type="term" value="F:monoatomic anion transmembrane transporter activity"/>
    <property type="evidence" value="ECO:0007669"/>
    <property type="project" value="InterPro"/>
</dbReference>
<comment type="caution">
    <text evidence="15">The sequence shown here is derived from an EMBL/GenBank/DDBJ whole genome shotgun (WGS) entry which is preliminary data.</text>
</comment>
<dbReference type="Gene3D" id="1.10.287.570">
    <property type="entry name" value="Helical hairpin bin"/>
    <property type="match status" value="1"/>
</dbReference>
<dbReference type="Pfam" id="PF00955">
    <property type="entry name" value="HCO3_cotransp"/>
    <property type="match status" value="2"/>
</dbReference>
<dbReference type="Gene3D" id="3.40.930.10">
    <property type="entry name" value="Mannitol-specific EII, Chain A"/>
    <property type="match status" value="1"/>
</dbReference>
<dbReference type="PRINTS" id="PR01231">
    <property type="entry name" value="HCO3TRNSPORT"/>
</dbReference>
<dbReference type="NCBIfam" id="TIGR00834">
    <property type="entry name" value="ae"/>
    <property type="match status" value="1"/>
</dbReference>
<dbReference type="InterPro" id="IPR011531">
    <property type="entry name" value="HCO3_transpt-like_TM_dom"/>
</dbReference>
<evidence type="ECO:0000256" key="9">
    <source>
        <dbReference type="ARBA" id="ARBA00023136"/>
    </source>
</evidence>
<protein>
    <recommendedName>
        <fullName evidence="11">Anion exchange protein</fullName>
    </recommendedName>
</protein>
<feature type="transmembrane region" description="Helical" evidence="11">
    <location>
        <begin position="896"/>
        <end position="917"/>
    </location>
</feature>
<dbReference type="SUPFAM" id="SSF55804">
    <property type="entry name" value="Phoshotransferase/anion transport protein"/>
    <property type="match status" value="1"/>
</dbReference>
<dbReference type="Pfam" id="PF07565">
    <property type="entry name" value="Band_3_cyto"/>
    <property type="match status" value="1"/>
</dbReference>
<reference evidence="15 16" key="1">
    <citation type="submission" date="2022-05" db="EMBL/GenBank/DDBJ databases">
        <authorList>
            <consortium name="Genoscope - CEA"/>
            <person name="William W."/>
        </authorList>
    </citation>
    <scope>NUCLEOTIDE SEQUENCE [LARGE SCALE GENOMIC DNA]</scope>
</reference>
<sequence>MVKGEGDTTDNKKKTALPKIQEGTSDSHHEGVPSHDHSRFMPSVEECRYLNDLGQHIDSDKVPHYHHYRTISEREQFQSRVRRGSVSMKDIEVLQERLAMERDNDNNILAGMSDSIQMAGGLRKSQRKLSGMQTLYSATDISASLDKFPAQYDRNPHEAFVELEELSKHGEEMEWKETARWIKFEETVEDGDRWGKPHVASLTFHSLLELRKGLEKGTVLLDLEKFDLPNIAKAVVENMVMSDQLKQEDSNKVLTALLLRHRHQHQRRPSSKRRKKLAVGADNLGYNGQVETGNGIIRMNMNESNGDVQKTQQDTLDIESAGLDENEEKLESDVKDKIPQGAEATNVLVGTLDELQDPVMAFVRLAKGVHLGEMSEVSIPVRFLFIMLGPSSHGEIYHQIGRSVATLMSDQAFHDIAYSADSREELLLAINEFLEDTLVLPPGNWDRSVLLPILIAQSRAIALRRKLAKAASSSHSEGDTALARTGTFFGGLIQDVKRRGKVYLSDFRDGFNLHTLLASLFLYFALFATNIAFGGLFEDKTEGWLGLTEVIFAACACSILFGLFGGQPIMIIGATGPMLVFEQSIYEFCKAYDVEFLTWRCWIGFWVMIILFGVVALEGCFLIKYFTRFTEDIFELLISAIFIYEPIALLIKLFKKNPLNRAGTGKYSSEDEVKGEPNTALLSTILVLGTFFIAFYMRKLRTSHFFGKRARRLVSDSGIVIAMLIMALLDFALGDKVITQHISINNPFTEGFKPTQHDKRGWFINPGGMNKEMSMPWIFAAIIPAIFVGILLFMETEMTGVLLSKKEHKLAKGPGYNMDMCVVGVLAFGCSLLGLPWMCADTVRSASHVNALSIWSTSHAPGEKPHLIEVKEQRISNIIVHVLTGLSILLAPGLHVIPIPIFFGVLLYLGIVSMYGLQMVDRFIMMFMPRKHHPDVGYVRKVRTGKIHCYTVIQVLALAFLVGIKLSPLAPSFPFFIICLIPLRKLLTRFYKEEELEELDNSESEDEDSDFEL</sequence>
<gene>
    <name evidence="15" type="ORF">PMEA_00033915</name>
</gene>
<evidence type="ECO:0000256" key="10">
    <source>
        <dbReference type="ARBA" id="ARBA00049347"/>
    </source>
</evidence>
<dbReference type="GO" id="GO:0005452">
    <property type="term" value="F:solute:inorganic anion antiporter activity"/>
    <property type="evidence" value="ECO:0007669"/>
    <property type="project" value="InterPro"/>
</dbReference>
<dbReference type="GO" id="GO:0005886">
    <property type="term" value="C:plasma membrane"/>
    <property type="evidence" value="ECO:0007669"/>
    <property type="project" value="UniProtKB-SubCell"/>
</dbReference>